<protein>
    <recommendedName>
        <fullName evidence="5">BZIP domain-containing protein</fullName>
    </recommendedName>
</protein>
<dbReference type="InterPro" id="IPR004827">
    <property type="entry name" value="bZIP"/>
</dbReference>
<gene>
    <name evidence="6" type="ORF">FSP39_005605</name>
</gene>
<feature type="domain" description="BZIP" evidence="5">
    <location>
        <begin position="186"/>
        <end position="249"/>
    </location>
</feature>
<dbReference type="InterPro" id="IPR046347">
    <property type="entry name" value="bZIP_sf"/>
</dbReference>
<reference evidence="6" key="1">
    <citation type="submission" date="2019-08" db="EMBL/GenBank/DDBJ databases">
        <title>The improved chromosome-level genome for the pearl oyster Pinctada fucata martensii using PacBio sequencing and Hi-C.</title>
        <authorList>
            <person name="Zheng Z."/>
        </authorList>
    </citation>
    <scope>NUCLEOTIDE SEQUENCE</scope>
    <source>
        <strain evidence="6">ZZ-2019</strain>
        <tissue evidence="6">Adductor muscle</tissue>
    </source>
</reference>
<evidence type="ECO:0000256" key="3">
    <source>
        <dbReference type="ARBA" id="ARBA00023163"/>
    </source>
</evidence>
<keyword evidence="7" id="KW-1185">Reference proteome</keyword>
<feature type="coiled-coil region" evidence="4">
    <location>
        <begin position="181"/>
        <end position="252"/>
    </location>
</feature>
<keyword evidence="1" id="KW-0805">Transcription regulation</keyword>
<comment type="caution">
    <text evidence="6">The sequence shown here is derived from an EMBL/GenBank/DDBJ whole genome shotgun (WGS) entry which is preliminary data.</text>
</comment>
<dbReference type="Proteomes" id="UP001186944">
    <property type="component" value="Unassembled WGS sequence"/>
</dbReference>
<dbReference type="AlphaFoldDB" id="A0AA89BSH7"/>
<evidence type="ECO:0000259" key="5">
    <source>
        <dbReference type="PROSITE" id="PS50217"/>
    </source>
</evidence>
<dbReference type="CDD" id="cd14699">
    <property type="entry name" value="bZIP_Fos_like"/>
    <property type="match status" value="1"/>
</dbReference>
<evidence type="ECO:0000313" key="7">
    <source>
        <dbReference type="Proteomes" id="UP001186944"/>
    </source>
</evidence>
<name>A0AA89BSH7_PINIB</name>
<dbReference type="PRINTS" id="PR00042">
    <property type="entry name" value="LEUZIPPRFOS"/>
</dbReference>
<dbReference type="PROSITE" id="PS00036">
    <property type="entry name" value="BZIP_BASIC"/>
    <property type="match status" value="1"/>
</dbReference>
<dbReference type="PANTHER" id="PTHR23351">
    <property type="entry name" value="FOS TRANSCRIPTION FACTOR-RELATED"/>
    <property type="match status" value="1"/>
</dbReference>
<sequence length="259" mass="29920">MVKQDKSNDILDILLGTGVDFGEMLTPDMELLPPMTRFESSDSDALLWQRPDFSQEFQENNGEISPEIEFLGNDIEVETNISVENEVIVPNNDDGLFLSESTNSEFFSTSDDVTTCTNSSFDHLADGVDLVFEEVEDSDYPADLLSPLVKEGIKFKIATRRRAEGKDDLKVEFREPSPERLTEEDEEKRRLKREKNKLAAQKCRLRKRKLAETLEEQTVKLELKQEKLMDEIERLKDEREELRELIRVHKTFCPKLAKS</sequence>
<dbReference type="PANTHER" id="PTHR23351:SF24">
    <property type="entry name" value="ACTIVATING TRANSCRIPTION FACTOR 3-RELATED"/>
    <property type="match status" value="1"/>
</dbReference>
<dbReference type="GO" id="GO:0000978">
    <property type="term" value="F:RNA polymerase II cis-regulatory region sequence-specific DNA binding"/>
    <property type="evidence" value="ECO:0007669"/>
    <property type="project" value="TreeGrafter"/>
</dbReference>
<keyword evidence="3" id="KW-0804">Transcription</keyword>
<evidence type="ECO:0000256" key="4">
    <source>
        <dbReference type="SAM" id="Coils"/>
    </source>
</evidence>
<proteinExistence type="predicted"/>
<dbReference type="InterPro" id="IPR000837">
    <property type="entry name" value="AP-1"/>
</dbReference>
<evidence type="ECO:0000256" key="1">
    <source>
        <dbReference type="ARBA" id="ARBA00023015"/>
    </source>
</evidence>
<dbReference type="GO" id="GO:0005634">
    <property type="term" value="C:nucleus"/>
    <property type="evidence" value="ECO:0007669"/>
    <property type="project" value="TreeGrafter"/>
</dbReference>
<evidence type="ECO:0000313" key="6">
    <source>
        <dbReference type="EMBL" id="KAK3092665.1"/>
    </source>
</evidence>
<evidence type="ECO:0000256" key="2">
    <source>
        <dbReference type="ARBA" id="ARBA00023125"/>
    </source>
</evidence>
<dbReference type="SUPFAM" id="SSF57959">
    <property type="entry name" value="Leucine zipper domain"/>
    <property type="match status" value="1"/>
</dbReference>
<dbReference type="Pfam" id="PF00170">
    <property type="entry name" value="bZIP_1"/>
    <property type="match status" value="1"/>
</dbReference>
<dbReference type="GO" id="GO:0000981">
    <property type="term" value="F:DNA-binding transcription factor activity, RNA polymerase II-specific"/>
    <property type="evidence" value="ECO:0007669"/>
    <property type="project" value="TreeGrafter"/>
</dbReference>
<dbReference type="SMART" id="SM00338">
    <property type="entry name" value="BRLZ"/>
    <property type="match status" value="1"/>
</dbReference>
<dbReference type="PROSITE" id="PS50217">
    <property type="entry name" value="BZIP"/>
    <property type="match status" value="1"/>
</dbReference>
<keyword evidence="2" id="KW-0238">DNA-binding</keyword>
<dbReference type="Gene3D" id="1.20.5.170">
    <property type="match status" value="1"/>
</dbReference>
<dbReference type="EMBL" id="VSWD01000009">
    <property type="protein sequence ID" value="KAK3092665.1"/>
    <property type="molecule type" value="Genomic_DNA"/>
</dbReference>
<accession>A0AA89BSH7</accession>
<organism evidence="6 7">
    <name type="scientific">Pinctada imbricata</name>
    <name type="common">Atlantic pearl-oyster</name>
    <name type="synonym">Pinctada martensii</name>
    <dbReference type="NCBI Taxonomy" id="66713"/>
    <lineage>
        <taxon>Eukaryota</taxon>
        <taxon>Metazoa</taxon>
        <taxon>Spiralia</taxon>
        <taxon>Lophotrochozoa</taxon>
        <taxon>Mollusca</taxon>
        <taxon>Bivalvia</taxon>
        <taxon>Autobranchia</taxon>
        <taxon>Pteriomorphia</taxon>
        <taxon>Pterioida</taxon>
        <taxon>Pterioidea</taxon>
        <taxon>Pteriidae</taxon>
        <taxon>Pinctada</taxon>
    </lineage>
</organism>
<keyword evidence="4" id="KW-0175">Coiled coil</keyword>